<dbReference type="CDD" id="cd18186">
    <property type="entry name" value="BTB_POZ_ZBTB_KLHL-like"/>
    <property type="match status" value="1"/>
</dbReference>
<keyword evidence="3" id="KW-1185">Reference proteome</keyword>
<dbReference type="InterPro" id="IPR011333">
    <property type="entry name" value="SKP1/BTB/POZ_sf"/>
</dbReference>
<evidence type="ECO:0000259" key="1">
    <source>
        <dbReference type="PROSITE" id="PS50097"/>
    </source>
</evidence>
<gene>
    <name evidence="2" type="ORF">P154DRAFT_602548</name>
</gene>
<organism evidence="2 3">
    <name type="scientific">Amniculicola lignicola CBS 123094</name>
    <dbReference type="NCBI Taxonomy" id="1392246"/>
    <lineage>
        <taxon>Eukaryota</taxon>
        <taxon>Fungi</taxon>
        <taxon>Dikarya</taxon>
        <taxon>Ascomycota</taxon>
        <taxon>Pezizomycotina</taxon>
        <taxon>Dothideomycetes</taxon>
        <taxon>Pleosporomycetidae</taxon>
        <taxon>Pleosporales</taxon>
        <taxon>Amniculicolaceae</taxon>
        <taxon>Amniculicola</taxon>
    </lineage>
</organism>
<dbReference type="AlphaFoldDB" id="A0A6A5WAM1"/>
<dbReference type="Proteomes" id="UP000799779">
    <property type="component" value="Unassembled WGS sequence"/>
</dbReference>
<dbReference type="Gene3D" id="3.30.710.10">
    <property type="entry name" value="Potassium Channel Kv1.1, Chain A"/>
    <property type="match status" value="1"/>
</dbReference>
<evidence type="ECO:0000313" key="2">
    <source>
        <dbReference type="EMBL" id="KAF1998722.1"/>
    </source>
</evidence>
<dbReference type="SUPFAM" id="SSF54695">
    <property type="entry name" value="POZ domain"/>
    <property type="match status" value="1"/>
</dbReference>
<name>A0A6A5WAM1_9PLEO</name>
<proteinExistence type="predicted"/>
<dbReference type="OrthoDB" id="194443at2759"/>
<feature type="domain" description="BTB" evidence="1">
    <location>
        <begin position="28"/>
        <end position="97"/>
    </location>
</feature>
<sequence>MMLAPHHHPPQRPLAWPYSQYETQHIGLPNTFIIGPERRRFDVHAVVLAHHSPVFRKFVPSEPNTGVYIPLSVHNEIVMTQVPSQSFALLMRWIYEGTAPYCYGSDQPSVRNVLGLWIIAGKLGLYTYQNAIMRLVMACMQTRTFILPLSTVQWVYSNLTDCRAARKFRKFVILLWVQRSGPVRVDWFRPKYANPKEVWADAVVAQWILDQVRVKNPVDVNGEPVVVSWEENLKRLFNGEPKQEIKWKTPDYLVWGPEGDPLPDGFFVDIEEALEEADVLSEKVRG</sequence>
<dbReference type="InterPro" id="IPR000210">
    <property type="entry name" value="BTB/POZ_dom"/>
</dbReference>
<dbReference type="PROSITE" id="PS50097">
    <property type="entry name" value="BTB"/>
    <property type="match status" value="1"/>
</dbReference>
<protein>
    <recommendedName>
        <fullName evidence="1">BTB domain-containing protein</fullName>
    </recommendedName>
</protein>
<dbReference type="Pfam" id="PF00651">
    <property type="entry name" value="BTB"/>
    <property type="match status" value="1"/>
</dbReference>
<evidence type="ECO:0000313" key="3">
    <source>
        <dbReference type="Proteomes" id="UP000799779"/>
    </source>
</evidence>
<dbReference type="EMBL" id="ML977601">
    <property type="protein sequence ID" value="KAF1998722.1"/>
    <property type="molecule type" value="Genomic_DNA"/>
</dbReference>
<accession>A0A6A5WAM1</accession>
<reference evidence="2" key="1">
    <citation type="journal article" date="2020" name="Stud. Mycol.">
        <title>101 Dothideomycetes genomes: a test case for predicting lifestyles and emergence of pathogens.</title>
        <authorList>
            <person name="Haridas S."/>
            <person name="Albert R."/>
            <person name="Binder M."/>
            <person name="Bloem J."/>
            <person name="Labutti K."/>
            <person name="Salamov A."/>
            <person name="Andreopoulos B."/>
            <person name="Baker S."/>
            <person name="Barry K."/>
            <person name="Bills G."/>
            <person name="Bluhm B."/>
            <person name="Cannon C."/>
            <person name="Castanera R."/>
            <person name="Culley D."/>
            <person name="Daum C."/>
            <person name="Ezra D."/>
            <person name="Gonzalez J."/>
            <person name="Henrissat B."/>
            <person name="Kuo A."/>
            <person name="Liang C."/>
            <person name="Lipzen A."/>
            <person name="Lutzoni F."/>
            <person name="Magnuson J."/>
            <person name="Mondo S."/>
            <person name="Nolan M."/>
            <person name="Ohm R."/>
            <person name="Pangilinan J."/>
            <person name="Park H.-J."/>
            <person name="Ramirez L."/>
            <person name="Alfaro M."/>
            <person name="Sun H."/>
            <person name="Tritt A."/>
            <person name="Yoshinaga Y."/>
            <person name="Zwiers L.-H."/>
            <person name="Turgeon B."/>
            <person name="Goodwin S."/>
            <person name="Spatafora J."/>
            <person name="Crous P."/>
            <person name="Grigoriev I."/>
        </authorList>
    </citation>
    <scope>NUCLEOTIDE SEQUENCE</scope>
    <source>
        <strain evidence="2">CBS 123094</strain>
    </source>
</reference>